<evidence type="ECO:0000256" key="2">
    <source>
        <dbReference type="ARBA" id="ARBA00022912"/>
    </source>
</evidence>
<dbReference type="PROSITE" id="PS00383">
    <property type="entry name" value="TYR_PHOSPHATASE_1"/>
    <property type="match status" value="1"/>
</dbReference>
<keyword evidence="1" id="KW-0378">Hydrolase</keyword>
<dbReference type="InterPro" id="IPR011009">
    <property type="entry name" value="Kinase-like_dom_sf"/>
</dbReference>
<dbReference type="Proteomes" id="UP001497522">
    <property type="component" value="Chromosome 9"/>
</dbReference>
<dbReference type="PANTHER" id="PTHR47100">
    <property type="entry name" value="DUAL SPECIFICITY PROTEIN PHOSPHATASE PHS1"/>
    <property type="match status" value="1"/>
</dbReference>
<dbReference type="Gene3D" id="3.90.190.10">
    <property type="entry name" value="Protein tyrosine phosphatase superfamily"/>
    <property type="match status" value="1"/>
</dbReference>
<dbReference type="SMART" id="SM00195">
    <property type="entry name" value="DSPc"/>
    <property type="match status" value="1"/>
</dbReference>
<dbReference type="InterPro" id="IPR000387">
    <property type="entry name" value="Tyr_Pase_dom"/>
</dbReference>
<keyword evidence="7" id="KW-1185">Reference proteome</keyword>
<dbReference type="SUPFAM" id="SSF52799">
    <property type="entry name" value="(Phosphotyrosine protein) phosphatases II"/>
    <property type="match status" value="1"/>
</dbReference>
<evidence type="ECO:0000256" key="3">
    <source>
        <dbReference type="SAM" id="MobiDB-lite"/>
    </source>
</evidence>
<dbReference type="InterPro" id="IPR000340">
    <property type="entry name" value="Dual-sp_phosphatase_cat-dom"/>
</dbReference>
<name>A0ABP1C1T7_9BRYO</name>
<feature type="region of interest" description="Disordered" evidence="3">
    <location>
        <begin position="549"/>
        <end position="632"/>
    </location>
</feature>
<evidence type="ECO:0000259" key="5">
    <source>
        <dbReference type="PROSITE" id="PS50056"/>
    </source>
</evidence>
<dbReference type="PANTHER" id="PTHR47100:SF5">
    <property type="entry name" value="DUAL SPECIFICITY PROTEIN PHOSPHATASE PHS1"/>
    <property type="match status" value="1"/>
</dbReference>
<reference evidence="6" key="1">
    <citation type="submission" date="2024-03" db="EMBL/GenBank/DDBJ databases">
        <authorList>
            <consortium name="ELIXIR-Norway"/>
            <consortium name="Elixir Norway"/>
        </authorList>
    </citation>
    <scope>NUCLEOTIDE SEQUENCE</scope>
</reference>
<dbReference type="Pfam" id="PF09192">
    <property type="entry name" value="Act-Frag_cataly"/>
    <property type="match status" value="1"/>
</dbReference>
<proteinExistence type="predicted"/>
<feature type="domain" description="Tyrosine specific protein phosphatases" evidence="5">
    <location>
        <begin position="778"/>
        <end position="833"/>
    </location>
</feature>
<feature type="compositionally biased region" description="Polar residues" evidence="3">
    <location>
        <begin position="564"/>
        <end position="581"/>
    </location>
</feature>
<feature type="domain" description="Tyrosine-protein phosphatase" evidence="4">
    <location>
        <begin position="712"/>
        <end position="858"/>
    </location>
</feature>
<keyword evidence="2" id="KW-0904">Protein phosphatase</keyword>
<evidence type="ECO:0000313" key="6">
    <source>
        <dbReference type="EMBL" id="CAK9882767.1"/>
    </source>
</evidence>
<dbReference type="InterPro" id="IPR016130">
    <property type="entry name" value="Tyr_Pase_AS"/>
</dbReference>
<dbReference type="InterPro" id="IPR035010">
    <property type="entry name" value="PHS1"/>
</dbReference>
<accession>A0ABP1C1T7</accession>
<dbReference type="InterPro" id="IPR020422">
    <property type="entry name" value="TYR_PHOSPHATASE_DUAL_dom"/>
</dbReference>
<evidence type="ECO:0000256" key="1">
    <source>
        <dbReference type="ARBA" id="ARBA00022801"/>
    </source>
</evidence>
<dbReference type="Pfam" id="PF00782">
    <property type="entry name" value="DSPc"/>
    <property type="match status" value="1"/>
</dbReference>
<gene>
    <name evidence="6" type="ORF">CSSPJE1EN2_LOCUS24018</name>
</gene>
<dbReference type="EMBL" id="OZ023710">
    <property type="protein sequence ID" value="CAK9882767.1"/>
    <property type="molecule type" value="Genomic_DNA"/>
</dbReference>
<evidence type="ECO:0000259" key="4">
    <source>
        <dbReference type="PROSITE" id="PS50054"/>
    </source>
</evidence>
<dbReference type="InterPro" id="IPR015275">
    <property type="entry name" value="Actin-fragmin_kin_cat_dom"/>
</dbReference>
<dbReference type="InterPro" id="IPR029021">
    <property type="entry name" value="Prot-tyrosine_phosphatase-like"/>
</dbReference>
<sequence length="911" mass="101367">MTTILRRQESEVEQELRLAFEEACLDAGITLSSTISPMARWLLDDDNDSPVMGELAGWLSLARRHSYQPSIHNKYHKYTLPLTVGEQPQEELTEALEEDLQGSEYQQDQKVHDPLPQEISLKERLKNATELDVMSKISWSNLASVHRTEHMDSDETSEDNINAVGITEVTVNSGGVVYFALFQNSHMGDAKQKPEESENASEAAAVFKFASSRLATQSECLGFELARHLGVGTPQARVIHRNMEEWKQMREAIARVKAVAVAEENEMGMQTCEELLETFRLSHCMLIMGYIHGHPLAESQQAFTPQEVAMKTASALGRILVLDLVIRNEDRLVCQELGWRGNPGNLLVSDRCPLGFNKMSPQKMLSKTSSVQRRSELHCHKKSESFHKLGSQSTSDLQQLASSELGLLESTKSLSIQKHCVIVAIDSGIPRRPPALKAQNDQRDYPKVVELLINDEKIAAELLKEISWENLGVQSPKTGQGTDKSDKLDQLHSAKQIDHIKVVKAFQGGFTAGIRDMQILQMFLLKLFRQLDHLLKDFAVYMSAQSKSHEDGNKRLGSKPGSPQPQSQGVSVEGSPSTENTQVVSQRLLSSSQKPAPISVSPVTSTIMESPSTSSPSRQSWHKKGSPGRLTLKLKNVSKTAKVDDEVNRELKLWDEKLHKEGHRICKEHGFTTGFLEGGGAHSLVDSYELKVRLEHVLERMKLISSGADTEKPSCVLPHLFIGGALAARSVHTLQHLGITHILCLCPSELFSTNVGDFPDLFKYQHYAIKDVDEEDIAVFFEGACKFVDMVNEEGGKVLVHCFEGKSRSATIVLAYLMLCKGYTLAQAWTTLRTVHQRSQPNDSFMKALVELDEKLHGKASMSVSRRRPVVQKCPVCGKPGGFSITSLQQHFHRAHPGTQLHTKVSIPPLL</sequence>
<organism evidence="6 7">
    <name type="scientific">Sphagnum jensenii</name>
    <dbReference type="NCBI Taxonomy" id="128206"/>
    <lineage>
        <taxon>Eukaryota</taxon>
        <taxon>Viridiplantae</taxon>
        <taxon>Streptophyta</taxon>
        <taxon>Embryophyta</taxon>
        <taxon>Bryophyta</taxon>
        <taxon>Sphagnophytina</taxon>
        <taxon>Sphagnopsida</taxon>
        <taxon>Sphagnales</taxon>
        <taxon>Sphagnaceae</taxon>
        <taxon>Sphagnum</taxon>
    </lineage>
</organism>
<dbReference type="CDD" id="cd14498">
    <property type="entry name" value="DSP"/>
    <property type="match status" value="1"/>
</dbReference>
<dbReference type="PROSITE" id="PS50056">
    <property type="entry name" value="TYR_PHOSPHATASE_2"/>
    <property type="match status" value="1"/>
</dbReference>
<dbReference type="InterPro" id="IPR036940">
    <property type="entry name" value="PI3/4_kinase_cat_sf"/>
</dbReference>
<dbReference type="SUPFAM" id="SSF56112">
    <property type="entry name" value="Protein kinase-like (PK-like)"/>
    <property type="match status" value="1"/>
</dbReference>
<dbReference type="PROSITE" id="PS50054">
    <property type="entry name" value="TYR_PHOSPHATASE_DUAL"/>
    <property type="match status" value="1"/>
</dbReference>
<dbReference type="Gene3D" id="3.30.1010.10">
    <property type="entry name" value="Phosphatidylinositol 3-kinase Catalytic Subunit, Chain A, domain 4"/>
    <property type="match status" value="1"/>
</dbReference>
<feature type="compositionally biased region" description="Low complexity" evidence="3">
    <location>
        <begin position="604"/>
        <end position="619"/>
    </location>
</feature>
<evidence type="ECO:0000313" key="7">
    <source>
        <dbReference type="Proteomes" id="UP001497522"/>
    </source>
</evidence>
<dbReference type="Gene3D" id="1.10.1070.11">
    <property type="entry name" value="Phosphatidylinositol 3-/4-kinase, catalytic domain"/>
    <property type="match status" value="1"/>
</dbReference>
<protein>
    <recommendedName>
        <fullName evidence="8">Dual specificity protein phosphatase PHS1</fullName>
    </recommendedName>
</protein>
<evidence type="ECO:0008006" key="8">
    <source>
        <dbReference type="Google" id="ProtNLM"/>
    </source>
</evidence>
<feature type="compositionally biased region" description="Low complexity" evidence="3">
    <location>
        <begin position="582"/>
        <end position="593"/>
    </location>
</feature>